<organism evidence="2 3">
    <name type="scientific">Phialophora macrospora</name>
    <dbReference type="NCBI Taxonomy" id="1851006"/>
    <lineage>
        <taxon>Eukaryota</taxon>
        <taxon>Fungi</taxon>
        <taxon>Dikarya</taxon>
        <taxon>Ascomycota</taxon>
        <taxon>Pezizomycotina</taxon>
        <taxon>Eurotiomycetes</taxon>
        <taxon>Chaetothyriomycetidae</taxon>
        <taxon>Chaetothyriales</taxon>
        <taxon>Herpotrichiellaceae</taxon>
        <taxon>Phialophora</taxon>
    </lineage>
</organism>
<dbReference type="GO" id="GO:0004029">
    <property type="term" value="F:aldehyde dehydrogenase (NAD+) activity"/>
    <property type="evidence" value="ECO:0007669"/>
    <property type="project" value="TreeGrafter"/>
</dbReference>
<dbReference type="InterPro" id="IPR051783">
    <property type="entry name" value="NAD(P)-dependent_oxidoreduct"/>
</dbReference>
<feature type="domain" description="NAD-dependent epimerase/dehydratase" evidence="1">
    <location>
        <begin position="6"/>
        <end position="236"/>
    </location>
</feature>
<accession>A0A0D2CRN0</accession>
<dbReference type="PANTHER" id="PTHR48079">
    <property type="entry name" value="PROTEIN YEEZ"/>
    <property type="match status" value="1"/>
</dbReference>
<evidence type="ECO:0000313" key="3">
    <source>
        <dbReference type="Proteomes" id="UP000054266"/>
    </source>
</evidence>
<sequence length="339" mass="37320">MPQPTILVTGANGFLGFAVCRAFSQAGWRTYGLMRKDTIAAELISEEITPIIGSPAEPHFVSSLPAVDVIATCSEDLNNYDHHFNDVLALIRQIGQASRALGGDKPLVIFSSGCKDYGMGLKHGEAGLAPHTEESPLKSHPLLVKRTEAAVKMLTLRDEFDCVVTRPTTFFGRSGSNYAYFFALAEQAKAQCHGLLTIPSSPDTILHGTHVDDVAAAYLAIATSPRDLVAGKAYNISGHRYETLGEIVSVMEKSHGITVSYKDPEPRDEEVFGLYAMVLVGWPQWVGSEKLRKDTGWKDRKPLFHEGYDVYRKAYEIQAAGKTEQFQRVAERAPRLYAE</sequence>
<evidence type="ECO:0000259" key="1">
    <source>
        <dbReference type="Pfam" id="PF01370"/>
    </source>
</evidence>
<evidence type="ECO:0000313" key="2">
    <source>
        <dbReference type="EMBL" id="KIW67811.1"/>
    </source>
</evidence>
<dbReference type="PANTHER" id="PTHR48079:SF3">
    <property type="entry name" value="NAD-DEPENDENT EPIMERASE_DEHYDRATASE DOMAIN-CONTAINING PROTEIN"/>
    <property type="match status" value="1"/>
</dbReference>
<dbReference type="HOGENOM" id="CLU_685169_0_0_1"/>
<dbReference type="EMBL" id="KN846959">
    <property type="protein sequence ID" value="KIW67811.1"/>
    <property type="molecule type" value="Genomic_DNA"/>
</dbReference>
<dbReference type="SUPFAM" id="SSF51735">
    <property type="entry name" value="NAD(P)-binding Rossmann-fold domains"/>
    <property type="match status" value="1"/>
</dbReference>
<dbReference type="Proteomes" id="UP000054266">
    <property type="component" value="Unassembled WGS sequence"/>
</dbReference>
<protein>
    <recommendedName>
        <fullName evidence="1">NAD-dependent epimerase/dehydratase domain-containing protein</fullName>
    </recommendedName>
</protein>
<dbReference type="Pfam" id="PF01370">
    <property type="entry name" value="Epimerase"/>
    <property type="match status" value="1"/>
</dbReference>
<dbReference type="InterPro" id="IPR001509">
    <property type="entry name" value="Epimerase_deHydtase"/>
</dbReference>
<dbReference type="InterPro" id="IPR036291">
    <property type="entry name" value="NAD(P)-bd_dom_sf"/>
</dbReference>
<gene>
    <name evidence="2" type="ORF">PV04_07037</name>
</gene>
<name>A0A0D2CRN0_9EURO</name>
<dbReference type="GO" id="GO:0005737">
    <property type="term" value="C:cytoplasm"/>
    <property type="evidence" value="ECO:0007669"/>
    <property type="project" value="TreeGrafter"/>
</dbReference>
<reference evidence="2 3" key="1">
    <citation type="submission" date="2015-01" db="EMBL/GenBank/DDBJ databases">
        <title>The Genome Sequence of Capronia semiimmersa CBS27337.</title>
        <authorList>
            <consortium name="The Broad Institute Genomics Platform"/>
            <person name="Cuomo C."/>
            <person name="de Hoog S."/>
            <person name="Gorbushina A."/>
            <person name="Stielow B."/>
            <person name="Teixiera M."/>
            <person name="Abouelleil A."/>
            <person name="Chapman S.B."/>
            <person name="Priest M."/>
            <person name="Young S.K."/>
            <person name="Wortman J."/>
            <person name="Nusbaum C."/>
            <person name="Birren B."/>
        </authorList>
    </citation>
    <scope>NUCLEOTIDE SEQUENCE [LARGE SCALE GENOMIC DNA]</scope>
    <source>
        <strain evidence="2 3">CBS 27337</strain>
    </source>
</reference>
<keyword evidence="3" id="KW-1185">Reference proteome</keyword>
<dbReference type="Gene3D" id="3.40.50.720">
    <property type="entry name" value="NAD(P)-binding Rossmann-like Domain"/>
    <property type="match status" value="1"/>
</dbReference>
<dbReference type="AlphaFoldDB" id="A0A0D2CRN0"/>
<proteinExistence type="predicted"/>